<dbReference type="EnsemblMetazoa" id="AMEC021795-RA">
    <property type="protein sequence ID" value="AMEC021795-PA"/>
    <property type="gene ID" value="AMEC021795"/>
</dbReference>
<reference evidence="6" key="1">
    <citation type="submission" date="2014-01" db="EMBL/GenBank/DDBJ databases">
        <title>The Genome Sequence of Anopheles melas CM1001059_A (V2).</title>
        <authorList>
            <consortium name="The Broad Institute Genomics Platform"/>
            <person name="Neafsey D.E."/>
            <person name="Besansky N."/>
            <person name="Howell P."/>
            <person name="Walton C."/>
            <person name="Young S.K."/>
            <person name="Zeng Q."/>
            <person name="Gargeya S."/>
            <person name="Fitzgerald M."/>
            <person name="Haas B."/>
            <person name="Abouelleil A."/>
            <person name="Allen A.W."/>
            <person name="Alvarado L."/>
            <person name="Arachchi H.M."/>
            <person name="Berlin A.M."/>
            <person name="Chapman S.B."/>
            <person name="Gainer-Dewar J."/>
            <person name="Goldberg J."/>
            <person name="Griggs A."/>
            <person name="Gujja S."/>
            <person name="Hansen M."/>
            <person name="Howarth C."/>
            <person name="Imamovic A."/>
            <person name="Ireland A."/>
            <person name="Larimer J."/>
            <person name="McCowan C."/>
            <person name="Murphy C."/>
            <person name="Pearson M."/>
            <person name="Poon T.W."/>
            <person name="Priest M."/>
            <person name="Roberts A."/>
            <person name="Saif S."/>
            <person name="Shea T."/>
            <person name="Sisk P."/>
            <person name="Sykes S."/>
            <person name="Wortman J."/>
            <person name="Nusbaum C."/>
            <person name="Birren B."/>
        </authorList>
    </citation>
    <scope>NUCLEOTIDE SEQUENCE [LARGE SCALE GENOMIC DNA]</scope>
    <source>
        <strain evidence="6">CM1001059</strain>
    </source>
</reference>
<dbReference type="PROSITE" id="PS50940">
    <property type="entry name" value="CHIT_BIND_II"/>
    <property type="match status" value="1"/>
</dbReference>
<dbReference type="Pfam" id="PF00704">
    <property type="entry name" value="Glyco_hydro_18"/>
    <property type="match status" value="1"/>
</dbReference>
<dbReference type="GO" id="GO:0008061">
    <property type="term" value="F:chitin binding"/>
    <property type="evidence" value="ECO:0007669"/>
    <property type="project" value="InterPro"/>
</dbReference>
<dbReference type="Proteomes" id="UP000075902">
    <property type="component" value="Unassembled WGS sequence"/>
</dbReference>
<keyword evidence="1" id="KW-0732">Signal</keyword>
<proteinExistence type="predicted"/>
<dbReference type="GO" id="GO:0005576">
    <property type="term" value="C:extracellular region"/>
    <property type="evidence" value="ECO:0007669"/>
    <property type="project" value="InterPro"/>
</dbReference>
<dbReference type="SUPFAM" id="SSF57625">
    <property type="entry name" value="Invertebrate chitin-binding proteins"/>
    <property type="match status" value="1"/>
</dbReference>
<dbReference type="STRING" id="34690.A0A182UJZ9"/>
<evidence type="ECO:0000256" key="2">
    <source>
        <dbReference type="SAM" id="MobiDB-lite"/>
    </source>
</evidence>
<dbReference type="Gene3D" id="3.10.50.10">
    <property type="match status" value="1"/>
</dbReference>
<dbReference type="PANTHER" id="PTHR11177">
    <property type="entry name" value="CHITINASE"/>
    <property type="match status" value="1"/>
</dbReference>
<dbReference type="PANTHER" id="PTHR11177:SF144">
    <property type="entry name" value="CHITINASE 5"/>
    <property type="match status" value="1"/>
</dbReference>
<accession>A0A182UJZ9</accession>
<dbReference type="GO" id="GO:0004568">
    <property type="term" value="F:chitinase activity"/>
    <property type="evidence" value="ECO:0007669"/>
    <property type="project" value="TreeGrafter"/>
</dbReference>
<dbReference type="Pfam" id="PF01607">
    <property type="entry name" value="CBM_14"/>
    <property type="match status" value="1"/>
</dbReference>
<dbReference type="SMART" id="SM00494">
    <property type="entry name" value="ChtBD2"/>
    <property type="match status" value="1"/>
</dbReference>
<evidence type="ECO:0000313" key="6">
    <source>
        <dbReference type="Proteomes" id="UP000075902"/>
    </source>
</evidence>
<dbReference type="InterPro" id="IPR002557">
    <property type="entry name" value="Chitin-bd_dom"/>
</dbReference>
<dbReference type="GO" id="GO:0005975">
    <property type="term" value="P:carbohydrate metabolic process"/>
    <property type="evidence" value="ECO:0007669"/>
    <property type="project" value="InterPro"/>
</dbReference>
<reference evidence="5" key="2">
    <citation type="submission" date="2020-05" db="UniProtKB">
        <authorList>
            <consortium name="EnsemblMetazoa"/>
        </authorList>
    </citation>
    <scope>IDENTIFICATION</scope>
    <source>
        <strain evidence="5">CM1001059</strain>
    </source>
</reference>
<dbReference type="FunFam" id="2.170.140.10:FF:000004">
    <property type="entry name" value="Chitinase 5"/>
    <property type="match status" value="1"/>
</dbReference>
<dbReference type="VEuPathDB" id="VectorBase:AMEC021795"/>
<dbReference type="InterPro" id="IPR017853">
    <property type="entry name" value="GH"/>
</dbReference>
<evidence type="ECO:0000313" key="5">
    <source>
        <dbReference type="EnsemblMetazoa" id="AMEC021795-PA"/>
    </source>
</evidence>
<dbReference type="InterPro" id="IPR001223">
    <property type="entry name" value="Glyco_hydro18_cat"/>
</dbReference>
<evidence type="ECO:0000256" key="1">
    <source>
        <dbReference type="ARBA" id="ARBA00022729"/>
    </source>
</evidence>
<protein>
    <submittedName>
        <fullName evidence="5">Uncharacterized protein</fullName>
    </submittedName>
</protein>
<evidence type="ECO:0000259" key="3">
    <source>
        <dbReference type="PROSITE" id="PS50940"/>
    </source>
</evidence>
<dbReference type="AlphaFoldDB" id="A0A182UJZ9"/>
<evidence type="ECO:0000259" key="4">
    <source>
        <dbReference type="PROSITE" id="PS51910"/>
    </source>
</evidence>
<feature type="compositionally biased region" description="Polar residues" evidence="2">
    <location>
        <begin position="104"/>
        <end position="114"/>
    </location>
</feature>
<dbReference type="Gene3D" id="2.170.140.10">
    <property type="entry name" value="Chitin binding domain"/>
    <property type="match status" value="1"/>
</dbReference>
<dbReference type="GO" id="GO:0006032">
    <property type="term" value="P:chitin catabolic process"/>
    <property type="evidence" value="ECO:0007669"/>
    <property type="project" value="TreeGrafter"/>
</dbReference>
<feature type="domain" description="Chitin-binding type-2" evidence="3">
    <location>
        <begin position="182"/>
        <end position="239"/>
    </location>
</feature>
<dbReference type="Gene3D" id="3.20.20.80">
    <property type="entry name" value="Glycosidases"/>
    <property type="match status" value="1"/>
</dbReference>
<dbReference type="InterPro" id="IPR029070">
    <property type="entry name" value="Chitinase_insertion_sf"/>
</dbReference>
<sequence length="255" mass="28731">ICTEVQDEEKGWTKKWDEVGLCPYTYKGTQFVGYEDERSLQHKMDWIKQKGYAGAMTWAIDMDDFHGLCGPENALMKVLYDGMKDYVVPEPTVTTTPRPEWNRPPSTISSDGEQTTARPATTTTTHKPRPTTTVAPTTKTTTARRTTTTRKPTTILPPDTDSEEDREPAMPPAAPEREDESEIDCSGYKDFVPSVDCTKYYRCVHGQPVEFVCKPGTVFHTALNVCDWPENADRPECRTKAKLIESPTAYDYASL</sequence>
<feature type="compositionally biased region" description="Low complexity" evidence="2">
    <location>
        <begin position="115"/>
        <end position="154"/>
    </location>
</feature>
<dbReference type="InterPro" id="IPR050314">
    <property type="entry name" value="Glycosyl_Hydrlase_18"/>
</dbReference>
<feature type="region of interest" description="Disordered" evidence="2">
    <location>
        <begin position="91"/>
        <end position="183"/>
    </location>
</feature>
<feature type="domain" description="GH18" evidence="4">
    <location>
        <begin position="1"/>
        <end position="86"/>
    </location>
</feature>
<name>A0A182UJZ9_9DIPT</name>
<dbReference type="PROSITE" id="PS51910">
    <property type="entry name" value="GH18_2"/>
    <property type="match status" value="1"/>
</dbReference>
<organism evidence="5 6">
    <name type="scientific">Anopheles melas</name>
    <dbReference type="NCBI Taxonomy" id="34690"/>
    <lineage>
        <taxon>Eukaryota</taxon>
        <taxon>Metazoa</taxon>
        <taxon>Ecdysozoa</taxon>
        <taxon>Arthropoda</taxon>
        <taxon>Hexapoda</taxon>
        <taxon>Insecta</taxon>
        <taxon>Pterygota</taxon>
        <taxon>Neoptera</taxon>
        <taxon>Endopterygota</taxon>
        <taxon>Diptera</taxon>
        <taxon>Nematocera</taxon>
        <taxon>Culicoidea</taxon>
        <taxon>Culicidae</taxon>
        <taxon>Anophelinae</taxon>
        <taxon>Anopheles</taxon>
    </lineage>
</organism>
<keyword evidence="6" id="KW-1185">Reference proteome</keyword>
<dbReference type="SUPFAM" id="SSF54556">
    <property type="entry name" value="Chitinase insertion domain"/>
    <property type="match status" value="1"/>
</dbReference>
<dbReference type="SUPFAM" id="SSF51445">
    <property type="entry name" value="(Trans)glycosidases"/>
    <property type="match status" value="1"/>
</dbReference>
<dbReference type="InterPro" id="IPR036508">
    <property type="entry name" value="Chitin-bd_dom_sf"/>
</dbReference>